<dbReference type="GeneID" id="108735707"/>
<feature type="region of interest" description="Disordered" evidence="1">
    <location>
        <begin position="462"/>
        <end position="494"/>
    </location>
</feature>
<organism evidence="2 3">
    <name type="scientific">Agrilus planipennis</name>
    <name type="common">Emerald ash borer</name>
    <name type="synonym">Agrilus marcopoli</name>
    <dbReference type="NCBI Taxonomy" id="224129"/>
    <lineage>
        <taxon>Eukaryota</taxon>
        <taxon>Metazoa</taxon>
        <taxon>Ecdysozoa</taxon>
        <taxon>Arthropoda</taxon>
        <taxon>Hexapoda</taxon>
        <taxon>Insecta</taxon>
        <taxon>Pterygota</taxon>
        <taxon>Neoptera</taxon>
        <taxon>Endopterygota</taxon>
        <taxon>Coleoptera</taxon>
        <taxon>Polyphaga</taxon>
        <taxon>Elateriformia</taxon>
        <taxon>Buprestoidea</taxon>
        <taxon>Buprestidae</taxon>
        <taxon>Agrilinae</taxon>
        <taxon>Agrilus</taxon>
    </lineage>
</organism>
<reference evidence="3" key="1">
    <citation type="submission" date="2025-08" db="UniProtKB">
        <authorList>
            <consortium name="RefSeq"/>
        </authorList>
    </citation>
    <scope>IDENTIFICATION</scope>
    <source>
        <tissue evidence="3">Entire body</tissue>
    </source>
</reference>
<evidence type="ECO:0000313" key="2">
    <source>
        <dbReference type="Proteomes" id="UP000192223"/>
    </source>
</evidence>
<keyword evidence="2" id="KW-1185">Reference proteome</keyword>
<proteinExistence type="predicted"/>
<evidence type="ECO:0000313" key="3">
    <source>
        <dbReference type="RefSeq" id="XP_025830245.1"/>
    </source>
</evidence>
<name>A0A7F5QYC5_AGRPL</name>
<sequence length="831" mass="95045">MDSSILSEKYKIPEKCIEKLDASVKRLSPTYSTVHLEEVLKSFLKLGIFSKENQQYCSDVNFVTPSECKFINSQEKSLKLGTWSFKSHSKNKNDILIGYLELLPSHGVILLRDKSYKIPCAIACNETSSISAYIDKCVIVINYTVFTESYNIPNLNDCEFIFFKIHDVAVVNSNLLGPAEPENKRCKEICTTSLRCRIIRKSPVCLSQICNPEIWFEIEVIIPDQSPKNELLCLGLNLIKEGVLLEKGKEYIFFFSKPCELYTNYEIKRFRPNLPSRRINDASFFVETINSHKDTRDVVLNLDQAFANLKTMSYGTIISFQGKLHNKKLVRPNSSRTQSTNVAGFGTPGLDTHVLEFNCKDGQQFILYLNNWERNAKPLGLIPEMEILVRDVAVQSNRYYKSTVFTDFEVKDYGRNVILNSVHLDPQENMPSRKINDASFFVETINSLKDSRDVVLNSDQATANLKEEKSHSEGISASKENSSNSKNRKTDCGSGTRFAEVLDMLQSISSSKVRRKEKNSTPLNSENYNSHELKAKSYGTIIPFQEKLHNKKLVRPNSSTTQSANIAGFRTSSLFTHVLVFNCKDEQEFNVYLNYWDRNSDPLSLIPEIKTLVRDVAVQSNRYYKSTALTDFEVKVDGRNIILIPVNLPPQENIKIGIDRPTFLGYGHKLPERITIFARFSEIEIRSLRIKISCSNCLTIYCSCGNADITVNLMCFVFDGFGKAVLIANDLEFLRLVLHISQYSWNSWCKGFKLYGPFNYNGQCSPEETGVHDRDMFAKKLYTLITIINRGVTNSYSINVKCRKIVRKHDPQHEYLPMFYCLKARRSSRHQ</sequence>
<feature type="compositionally biased region" description="Low complexity" evidence="1">
    <location>
        <begin position="476"/>
        <end position="485"/>
    </location>
</feature>
<dbReference type="InParanoid" id="A0A7F5QYC5"/>
<protein>
    <submittedName>
        <fullName evidence="3">Uncharacterized protein LOC108735707</fullName>
    </submittedName>
</protein>
<dbReference type="RefSeq" id="XP_025830245.1">
    <property type="nucleotide sequence ID" value="XM_025974460.1"/>
</dbReference>
<accession>A0A7F5QYC5</accession>
<dbReference type="KEGG" id="apln:108735707"/>
<gene>
    <name evidence="3" type="primary">LOC108735707</name>
</gene>
<dbReference type="OrthoDB" id="6747550at2759"/>
<evidence type="ECO:0000256" key="1">
    <source>
        <dbReference type="SAM" id="MobiDB-lite"/>
    </source>
</evidence>
<dbReference type="AlphaFoldDB" id="A0A7F5QYC5"/>
<dbReference type="Proteomes" id="UP000192223">
    <property type="component" value="Unplaced"/>
</dbReference>